<evidence type="ECO:0000256" key="4">
    <source>
        <dbReference type="ARBA" id="ARBA00016270"/>
    </source>
</evidence>
<dbReference type="PANTHER" id="PTHR16866:SF2">
    <property type="entry name" value="GASTRIN-RELEASING PEPTIDE"/>
    <property type="match status" value="1"/>
</dbReference>
<reference evidence="10 11" key="1">
    <citation type="journal article" date="2007" name="Nature">
        <title>The medaka draft genome and insights into vertebrate genome evolution.</title>
        <authorList>
            <person name="Kasahara M."/>
            <person name="Naruse K."/>
            <person name="Sasaki S."/>
            <person name="Nakatani Y."/>
            <person name="Qu W."/>
            <person name="Ahsan B."/>
            <person name="Yamada T."/>
            <person name="Nagayasu Y."/>
            <person name="Doi K."/>
            <person name="Kasai Y."/>
            <person name="Jindo T."/>
            <person name="Kobayashi D."/>
            <person name="Shimada A."/>
            <person name="Toyoda A."/>
            <person name="Kuroki Y."/>
            <person name="Fujiyama A."/>
            <person name="Sasaki T."/>
            <person name="Shimizu A."/>
            <person name="Asakawa S."/>
            <person name="Shimizu N."/>
            <person name="Hashimoto S."/>
            <person name="Yang J."/>
            <person name="Lee Y."/>
            <person name="Matsushima K."/>
            <person name="Sugano S."/>
            <person name="Sakaizumi M."/>
            <person name="Narita T."/>
            <person name="Ohishi K."/>
            <person name="Haga S."/>
            <person name="Ohta F."/>
            <person name="Nomoto H."/>
            <person name="Nogata K."/>
            <person name="Morishita T."/>
            <person name="Endo T."/>
            <person name="Shin-I T."/>
            <person name="Takeda H."/>
            <person name="Morishita S."/>
            <person name="Kohara Y."/>
        </authorList>
    </citation>
    <scope>NUCLEOTIDE SEQUENCE [LARGE SCALE GENOMIC DNA]</scope>
    <source>
        <strain evidence="10 11">Hd-rR</strain>
    </source>
</reference>
<dbReference type="Pfam" id="PF02044">
    <property type="entry name" value="Bombesin"/>
    <property type="match status" value="1"/>
</dbReference>
<dbReference type="InterPro" id="IPR000874">
    <property type="entry name" value="Bombesin"/>
</dbReference>
<dbReference type="GO" id="GO:2000987">
    <property type="term" value="P:positive regulation of behavioral fear response"/>
    <property type="evidence" value="ECO:0000318"/>
    <property type="project" value="GO_Central"/>
</dbReference>
<comment type="similarity">
    <text evidence="3">Belongs to the bombesin/neuromedin-B/ranatensin family.</text>
</comment>
<dbReference type="PROSITE" id="PS00257">
    <property type="entry name" value="BOMBESIN"/>
    <property type="match status" value="1"/>
</dbReference>
<reference evidence="10" key="2">
    <citation type="submission" date="2025-08" db="UniProtKB">
        <authorList>
            <consortium name="Ensembl"/>
        </authorList>
    </citation>
    <scope>IDENTIFICATION</scope>
    <source>
        <strain evidence="10">Hd-rR</strain>
    </source>
</reference>
<keyword evidence="6" id="KW-0165">Cleavage on pair of basic residues</keyword>
<dbReference type="AlphaFoldDB" id="A0A3B3I193"/>
<evidence type="ECO:0000313" key="10">
    <source>
        <dbReference type="Ensembl" id="ENSORLP00000037858.1"/>
    </source>
</evidence>
<evidence type="ECO:0000256" key="5">
    <source>
        <dbReference type="ARBA" id="ARBA00022525"/>
    </source>
</evidence>
<evidence type="ECO:0000256" key="9">
    <source>
        <dbReference type="ARBA" id="ARBA00023329"/>
    </source>
</evidence>
<evidence type="ECO:0000256" key="7">
    <source>
        <dbReference type="ARBA" id="ARBA00022729"/>
    </source>
</evidence>
<organism evidence="10 11">
    <name type="scientific">Oryzias latipes</name>
    <name type="common">Japanese rice fish</name>
    <name type="synonym">Japanese killifish</name>
    <dbReference type="NCBI Taxonomy" id="8090"/>
    <lineage>
        <taxon>Eukaryota</taxon>
        <taxon>Metazoa</taxon>
        <taxon>Chordata</taxon>
        <taxon>Craniata</taxon>
        <taxon>Vertebrata</taxon>
        <taxon>Euteleostomi</taxon>
        <taxon>Actinopterygii</taxon>
        <taxon>Neopterygii</taxon>
        <taxon>Teleostei</taxon>
        <taxon>Neoteleostei</taxon>
        <taxon>Acanthomorphata</taxon>
        <taxon>Ovalentaria</taxon>
        <taxon>Atherinomorphae</taxon>
        <taxon>Beloniformes</taxon>
        <taxon>Adrianichthyidae</taxon>
        <taxon>Oryziinae</taxon>
        <taxon>Oryzias</taxon>
    </lineage>
</organism>
<evidence type="ECO:0000256" key="1">
    <source>
        <dbReference type="ARBA" id="ARBA00004263"/>
    </source>
</evidence>
<name>A0A3B3I193_ORYLA</name>
<dbReference type="STRING" id="8090.ENSORLP00000037858"/>
<dbReference type="Bgee" id="ENSORLG00000026115">
    <property type="expression patterns" value="Expressed in brain and 1 other cell type or tissue"/>
</dbReference>
<accession>A0A3B3I193</accession>
<dbReference type="GeneTree" id="ENSGT00650000094838"/>
<dbReference type="PANTHER" id="PTHR16866">
    <property type="entry name" value="GASTRIN-RELEASING PEPTIDE"/>
    <property type="match status" value="1"/>
</dbReference>
<dbReference type="Proteomes" id="UP000001038">
    <property type="component" value="Chromosome 12"/>
</dbReference>
<sequence length="195" mass="21943">KHCIKPSFLIQLSTFPFIMGGECICCTWICRPLWTLFILLAATPCFLHCSENPAAVGGKMYPRGNHWAVGHLMGKKSIMSLPDVQSKVVRISNRLDGALDAGNSAEQTTPERLHQLQSSIREELGIKYPREVRLKIDPITRIVQSFKNMVTMVTYFDSFIFCKTDDRPVSSGFEAPGPRLLLKGRTMKFKSGHQL</sequence>
<dbReference type="InParanoid" id="A0A3B3I193"/>
<evidence type="ECO:0000256" key="6">
    <source>
        <dbReference type="ARBA" id="ARBA00022685"/>
    </source>
</evidence>
<keyword evidence="7" id="KW-0732">Signal</keyword>
<dbReference type="GO" id="GO:0031410">
    <property type="term" value="C:cytoplasmic vesicle"/>
    <property type="evidence" value="ECO:0007669"/>
    <property type="project" value="UniProtKB-SubCell"/>
</dbReference>
<dbReference type="GO" id="GO:0005184">
    <property type="term" value="F:neuropeptide hormone activity"/>
    <property type="evidence" value="ECO:0000318"/>
    <property type="project" value="GO_Central"/>
</dbReference>
<proteinExistence type="inferred from homology"/>
<reference evidence="10" key="3">
    <citation type="submission" date="2025-09" db="UniProtKB">
        <authorList>
            <consortium name="Ensembl"/>
        </authorList>
    </citation>
    <scope>IDENTIFICATION</scope>
    <source>
        <strain evidence="10">Hd-rR</strain>
    </source>
</reference>
<keyword evidence="11" id="KW-1185">Reference proteome</keyword>
<keyword evidence="8" id="KW-0027">Amidation</keyword>
<keyword evidence="5" id="KW-0964">Secreted</keyword>
<comment type="subcellular location">
    <subcellularLocation>
        <location evidence="1">Cytoplasmic vesicle</location>
        <location evidence="1">Secretory vesicle lumen</location>
    </subcellularLocation>
    <subcellularLocation>
        <location evidence="2">Secreted</location>
    </subcellularLocation>
</comment>
<keyword evidence="9" id="KW-0968">Cytoplasmic vesicle</keyword>
<evidence type="ECO:0000256" key="8">
    <source>
        <dbReference type="ARBA" id="ARBA00022815"/>
    </source>
</evidence>
<evidence type="ECO:0000313" key="11">
    <source>
        <dbReference type="Proteomes" id="UP000001038"/>
    </source>
</evidence>
<dbReference type="GO" id="GO:0007218">
    <property type="term" value="P:neuropeptide signaling pathway"/>
    <property type="evidence" value="ECO:0000318"/>
    <property type="project" value="GO_Central"/>
</dbReference>
<protein>
    <recommendedName>
        <fullName evidence="4">Gastrin-releasing peptide</fullName>
    </recommendedName>
</protein>
<dbReference type="GO" id="GO:0005615">
    <property type="term" value="C:extracellular space"/>
    <property type="evidence" value="ECO:0000318"/>
    <property type="project" value="GO_Central"/>
</dbReference>
<evidence type="ECO:0000256" key="3">
    <source>
        <dbReference type="ARBA" id="ARBA00010012"/>
    </source>
</evidence>
<dbReference type="Ensembl" id="ENSORLT00000028314.1">
    <property type="protein sequence ID" value="ENSORLP00000037858.1"/>
    <property type="gene ID" value="ENSORLG00000026115.1"/>
</dbReference>
<evidence type="ECO:0000256" key="2">
    <source>
        <dbReference type="ARBA" id="ARBA00004613"/>
    </source>
</evidence>